<dbReference type="InterPro" id="IPR005119">
    <property type="entry name" value="LysR_subst-bd"/>
</dbReference>
<evidence type="ECO:0000259" key="5">
    <source>
        <dbReference type="PROSITE" id="PS50931"/>
    </source>
</evidence>
<dbReference type="EMBL" id="JFZA02000013">
    <property type="protein sequence ID" value="KFG90259.1"/>
    <property type="molecule type" value="Genomic_DNA"/>
</dbReference>
<dbReference type="SUPFAM" id="SSF46785">
    <property type="entry name" value="Winged helix' DNA-binding domain"/>
    <property type="match status" value="1"/>
</dbReference>
<keyword evidence="2" id="KW-0805">Transcription regulation</keyword>
<dbReference type="InterPro" id="IPR000847">
    <property type="entry name" value="LysR_HTH_N"/>
</dbReference>
<evidence type="ECO:0000313" key="6">
    <source>
        <dbReference type="EMBL" id="KFG90259.1"/>
    </source>
</evidence>
<dbReference type="PRINTS" id="PR00039">
    <property type="entry name" value="HTHLYSR"/>
</dbReference>
<dbReference type="OrthoDB" id="9794694at2"/>
<evidence type="ECO:0000256" key="2">
    <source>
        <dbReference type="ARBA" id="ARBA00023015"/>
    </source>
</evidence>
<dbReference type="GO" id="GO:0003700">
    <property type="term" value="F:DNA-binding transcription factor activity"/>
    <property type="evidence" value="ECO:0007669"/>
    <property type="project" value="InterPro"/>
</dbReference>
<dbReference type="PROSITE" id="PS50931">
    <property type="entry name" value="HTH_LYSR"/>
    <property type="match status" value="1"/>
</dbReference>
<dbReference type="GO" id="GO:0006351">
    <property type="term" value="P:DNA-templated transcription"/>
    <property type="evidence" value="ECO:0007669"/>
    <property type="project" value="TreeGrafter"/>
</dbReference>
<keyword evidence="4" id="KW-0804">Transcription</keyword>
<evidence type="ECO:0000256" key="3">
    <source>
        <dbReference type="ARBA" id="ARBA00023125"/>
    </source>
</evidence>
<sequence>MRRLPPLTALEAFVQVARLGSVKAAAEELALSTPALSRRVQALERFIGRPLFDRKHQALEMNADGQKLLDDIAPALDSLSQALENIQSGGNQLRLRLAVMPLFATQRLFPHLGALRQKHPQLHIDIETTPYAVARLGEGLDAAIVLAKDIDPALYAHELDHDEVYLIGRKALLEPPNALASPADLAQHTILLHRDMTLSFDAWKEAVKLPDLQPLAIDNYDSGQLMLEAAAQGLGVAVMHASHYKEAGDSRLVRLFPETRVESPYRYYFVCRPRALQTRAVRIFRDWLIGADI</sequence>
<dbReference type="InterPro" id="IPR058163">
    <property type="entry name" value="LysR-type_TF_proteobact-type"/>
</dbReference>
<comment type="caution">
    <text evidence="6">The sequence shown here is derived from an EMBL/GenBank/DDBJ whole genome shotgun (WGS) entry which is preliminary data.</text>
</comment>
<reference evidence="6" key="1">
    <citation type="submission" date="2014-08" db="EMBL/GenBank/DDBJ databases">
        <title>Draft genome sequences of Sphingobium herbicidovorans.</title>
        <authorList>
            <person name="Gan H.M."/>
            <person name="Gan H.Y."/>
            <person name="Savka M.A."/>
        </authorList>
    </citation>
    <scope>NUCLEOTIDE SEQUENCE [LARGE SCALE GENOMIC DNA]</scope>
    <source>
        <strain evidence="6">NBRC 16415</strain>
    </source>
</reference>
<dbReference type="Proteomes" id="UP000024284">
    <property type="component" value="Unassembled WGS sequence"/>
</dbReference>
<accession>A0A086PA41</accession>
<dbReference type="Pfam" id="PF00126">
    <property type="entry name" value="HTH_1"/>
    <property type="match status" value="1"/>
</dbReference>
<feature type="domain" description="HTH lysR-type" evidence="5">
    <location>
        <begin position="5"/>
        <end position="62"/>
    </location>
</feature>
<organism evidence="6 7">
    <name type="scientific">Sphingobium herbicidovorans (strain ATCC 700291 / DSM 11019 / CCUG 56400 / KCTC 2939 / LMG 18315 / NBRC 16415 / MH)</name>
    <name type="common">Sphingomonas herbicidovorans</name>
    <dbReference type="NCBI Taxonomy" id="1219045"/>
    <lineage>
        <taxon>Bacteria</taxon>
        <taxon>Pseudomonadati</taxon>
        <taxon>Pseudomonadota</taxon>
        <taxon>Alphaproteobacteria</taxon>
        <taxon>Sphingomonadales</taxon>
        <taxon>Sphingomonadaceae</taxon>
        <taxon>Sphingobium</taxon>
    </lineage>
</organism>
<dbReference type="Gene3D" id="3.40.190.10">
    <property type="entry name" value="Periplasmic binding protein-like II"/>
    <property type="match status" value="2"/>
</dbReference>
<evidence type="ECO:0000256" key="4">
    <source>
        <dbReference type="ARBA" id="ARBA00023163"/>
    </source>
</evidence>
<proteinExistence type="inferred from homology"/>
<keyword evidence="3" id="KW-0238">DNA-binding</keyword>
<dbReference type="AlphaFoldDB" id="A0A086PA41"/>
<dbReference type="PANTHER" id="PTHR30537:SF79">
    <property type="entry name" value="TRANSCRIPTIONAL REGULATOR-RELATED"/>
    <property type="match status" value="1"/>
</dbReference>
<dbReference type="InterPro" id="IPR036390">
    <property type="entry name" value="WH_DNA-bd_sf"/>
</dbReference>
<comment type="similarity">
    <text evidence="1">Belongs to the LysR transcriptional regulatory family.</text>
</comment>
<dbReference type="PANTHER" id="PTHR30537">
    <property type="entry name" value="HTH-TYPE TRANSCRIPTIONAL REGULATOR"/>
    <property type="match status" value="1"/>
</dbReference>
<gene>
    <name evidence="6" type="ORF">BV98_001924</name>
</gene>
<dbReference type="STRING" id="76947.GCA_002080435_01574"/>
<dbReference type="Pfam" id="PF03466">
    <property type="entry name" value="LysR_substrate"/>
    <property type="match status" value="1"/>
</dbReference>
<dbReference type="SUPFAM" id="SSF53850">
    <property type="entry name" value="Periplasmic binding protein-like II"/>
    <property type="match status" value="1"/>
</dbReference>
<dbReference type="GO" id="GO:0043565">
    <property type="term" value="F:sequence-specific DNA binding"/>
    <property type="evidence" value="ECO:0007669"/>
    <property type="project" value="TreeGrafter"/>
</dbReference>
<keyword evidence="7" id="KW-1185">Reference proteome</keyword>
<protein>
    <submittedName>
        <fullName evidence="6">LysR family transcriptional regulator</fullName>
    </submittedName>
</protein>
<dbReference type="eggNOG" id="COG0583">
    <property type="taxonomic scope" value="Bacteria"/>
</dbReference>
<dbReference type="InterPro" id="IPR036388">
    <property type="entry name" value="WH-like_DNA-bd_sf"/>
</dbReference>
<evidence type="ECO:0000256" key="1">
    <source>
        <dbReference type="ARBA" id="ARBA00009437"/>
    </source>
</evidence>
<evidence type="ECO:0000313" key="7">
    <source>
        <dbReference type="Proteomes" id="UP000024284"/>
    </source>
</evidence>
<name>A0A086PA41_SPHHM</name>
<dbReference type="Gene3D" id="1.10.10.10">
    <property type="entry name" value="Winged helix-like DNA-binding domain superfamily/Winged helix DNA-binding domain"/>
    <property type="match status" value="1"/>
</dbReference>
<dbReference type="RefSeq" id="WP_037465326.1">
    <property type="nucleotide sequence ID" value="NZ_BCZD01000025.1"/>
</dbReference>
<dbReference type="PATRIC" id="fig|1219045.3.peg.1966"/>